<comment type="caution">
    <text evidence="2">The sequence shown here is derived from an EMBL/GenBank/DDBJ whole genome shotgun (WGS) entry which is preliminary data.</text>
</comment>
<dbReference type="PANTHER" id="PTHR36836:SF1">
    <property type="entry name" value="COLANIC ACID BIOSYNTHESIS PROTEIN WCAK"/>
    <property type="match status" value="1"/>
</dbReference>
<dbReference type="Proteomes" id="UP000463470">
    <property type="component" value="Unassembled WGS sequence"/>
</dbReference>
<evidence type="ECO:0000313" key="3">
    <source>
        <dbReference type="Proteomes" id="UP000463470"/>
    </source>
</evidence>
<dbReference type="SUPFAM" id="SSF53756">
    <property type="entry name" value="UDP-Glycosyltransferase/glycogen phosphorylase"/>
    <property type="match status" value="1"/>
</dbReference>
<dbReference type="Gene3D" id="3.40.50.2000">
    <property type="entry name" value="Glycogen Phosphorylase B"/>
    <property type="match status" value="1"/>
</dbReference>
<organism evidence="2 3">
    <name type="scientific">Heliomicrobium undosum</name>
    <dbReference type="NCBI Taxonomy" id="121734"/>
    <lineage>
        <taxon>Bacteria</taxon>
        <taxon>Bacillati</taxon>
        <taxon>Bacillota</taxon>
        <taxon>Clostridia</taxon>
        <taxon>Eubacteriales</taxon>
        <taxon>Heliobacteriaceae</taxon>
        <taxon>Heliomicrobium</taxon>
    </lineage>
</organism>
<dbReference type="AlphaFoldDB" id="A0A845L3V9"/>
<dbReference type="PANTHER" id="PTHR36836">
    <property type="entry name" value="COLANIC ACID BIOSYNTHESIS PROTEIN WCAK"/>
    <property type="match status" value="1"/>
</dbReference>
<protein>
    <submittedName>
        <fullName evidence="2">Polysaccharide pyruvyl transferase CsaB</fullName>
    </submittedName>
</protein>
<evidence type="ECO:0000259" key="1">
    <source>
        <dbReference type="Pfam" id="PF04230"/>
    </source>
</evidence>
<keyword evidence="3" id="KW-1185">Reference proteome</keyword>
<evidence type="ECO:0000313" key="2">
    <source>
        <dbReference type="EMBL" id="MZP29534.1"/>
    </source>
</evidence>
<feature type="domain" description="Polysaccharide pyruvyl transferase" evidence="1">
    <location>
        <begin position="14"/>
        <end position="288"/>
    </location>
</feature>
<dbReference type="EMBL" id="WXEY01000005">
    <property type="protein sequence ID" value="MZP29534.1"/>
    <property type="molecule type" value="Genomic_DNA"/>
</dbReference>
<dbReference type="NCBIfam" id="TIGR03609">
    <property type="entry name" value="S_layer_CsaB"/>
    <property type="match status" value="1"/>
</dbReference>
<dbReference type="GO" id="GO:0016740">
    <property type="term" value="F:transferase activity"/>
    <property type="evidence" value="ECO:0007669"/>
    <property type="project" value="UniProtKB-KW"/>
</dbReference>
<reference evidence="2 3" key="1">
    <citation type="submission" date="2020-01" db="EMBL/GenBank/DDBJ databases">
        <title>Whole-genome sequence of Heliobacterium undosum DSM 13378.</title>
        <authorList>
            <person name="Kyndt J.A."/>
            <person name="Meyer T.E."/>
        </authorList>
    </citation>
    <scope>NUCLEOTIDE SEQUENCE [LARGE SCALE GENOMIC DNA]</scope>
    <source>
        <strain evidence="2 3">DSM 13378</strain>
    </source>
</reference>
<dbReference type="OrthoDB" id="3199616at2"/>
<name>A0A845L3V9_9FIRM</name>
<sequence>MATIVLSGYYGYENAGDEALLKAMIIVMRKLQPNVRIIVLSGNPSLTRKDHGVHAVHRYNPFAVFSVVWKADLFISGGGSLLQDVTGRLTIPYYLLVVALALFLRKKVMFYAQGIGPVQRNFGKWLIRLISNRVDLITLRDAASARRLKAMGVTDPQICVTGDPVFALVPEQSGHRPQPLVPEAVFCLRPWRKMKGMEEACLALARHLIDRGWRVTFLPLHAGEDREFAITMAEQLGRSEAQVVSRGLHFENALEIVSEASLLVGVRLHALMFATLLGVPVIGISYDPKVTGFLEDTGRPVFGVTHPLSGNTLIEEVDRIIKNYDDECHKASFWAARLKERAEETARMAMELLETRQ</sequence>
<dbReference type="InterPro" id="IPR007345">
    <property type="entry name" value="Polysacch_pyruvyl_Trfase"/>
</dbReference>
<gene>
    <name evidence="2" type="primary">csaB</name>
    <name evidence="2" type="ORF">GTO91_07415</name>
</gene>
<accession>A0A845L3V9</accession>
<dbReference type="InterPro" id="IPR019896">
    <property type="entry name" value="Polysacch_pyruvyl_Trfase_CsaB"/>
</dbReference>
<keyword evidence="2" id="KW-0808">Transferase</keyword>
<dbReference type="Pfam" id="PF04230">
    <property type="entry name" value="PS_pyruv_trans"/>
    <property type="match status" value="1"/>
</dbReference>
<proteinExistence type="predicted"/>
<dbReference type="RefSeq" id="WP_161257152.1">
    <property type="nucleotide sequence ID" value="NZ_WXEY01000005.1"/>
</dbReference>